<dbReference type="Pfam" id="PF01638">
    <property type="entry name" value="HxlR"/>
    <property type="match status" value="1"/>
</dbReference>
<keyword evidence="2" id="KW-0238">DNA-binding</keyword>
<keyword evidence="6" id="KW-1185">Reference proteome</keyword>
<dbReference type="InterPro" id="IPR036390">
    <property type="entry name" value="WH_DNA-bd_sf"/>
</dbReference>
<dbReference type="GO" id="GO:0003677">
    <property type="term" value="F:DNA binding"/>
    <property type="evidence" value="ECO:0007669"/>
    <property type="project" value="UniProtKB-KW"/>
</dbReference>
<protein>
    <submittedName>
        <fullName evidence="5">HxlR family transcriptional regulator</fullName>
    </submittedName>
</protein>
<accession>A0A660LBP0</accession>
<dbReference type="AlphaFoldDB" id="A0A660LBP0"/>
<organism evidence="5 6">
    <name type="scientific">Solirubrobacter pauli</name>
    <dbReference type="NCBI Taxonomy" id="166793"/>
    <lineage>
        <taxon>Bacteria</taxon>
        <taxon>Bacillati</taxon>
        <taxon>Actinomycetota</taxon>
        <taxon>Thermoleophilia</taxon>
        <taxon>Solirubrobacterales</taxon>
        <taxon>Solirubrobacteraceae</taxon>
        <taxon>Solirubrobacter</taxon>
    </lineage>
</organism>
<dbReference type="InterPro" id="IPR036388">
    <property type="entry name" value="WH-like_DNA-bd_sf"/>
</dbReference>
<evidence type="ECO:0000259" key="4">
    <source>
        <dbReference type="PROSITE" id="PS51118"/>
    </source>
</evidence>
<name>A0A660LBP0_9ACTN</name>
<dbReference type="InterPro" id="IPR002577">
    <property type="entry name" value="HTH_HxlR"/>
</dbReference>
<keyword evidence="3" id="KW-0804">Transcription</keyword>
<evidence type="ECO:0000256" key="3">
    <source>
        <dbReference type="ARBA" id="ARBA00023163"/>
    </source>
</evidence>
<dbReference type="SUPFAM" id="SSF46785">
    <property type="entry name" value="Winged helix' DNA-binding domain"/>
    <property type="match status" value="1"/>
</dbReference>
<dbReference type="Proteomes" id="UP000278962">
    <property type="component" value="Unassembled WGS sequence"/>
</dbReference>
<keyword evidence="1" id="KW-0805">Transcription regulation</keyword>
<dbReference type="Gene3D" id="1.10.10.10">
    <property type="entry name" value="Winged helix-like DNA-binding domain superfamily/Winged helix DNA-binding domain"/>
    <property type="match status" value="1"/>
</dbReference>
<evidence type="ECO:0000313" key="5">
    <source>
        <dbReference type="EMBL" id="RKQ92477.1"/>
    </source>
</evidence>
<dbReference type="EMBL" id="RBIL01000001">
    <property type="protein sequence ID" value="RKQ92477.1"/>
    <property type="molecule type" value="Genomic_DNA"/>
</dbReference>
<evidence type="ECO:0000256" key="2">
    <source>
        <dbReference type="ARBA" id="ARBA00023125"/>
    </source>
</evidence>
<sequence>MSDVVRMAGTLDPRSGWTATHCSIAKALDVVSTRTAFLLLREAFYGTTRFDDFAERVGASEPVTASRLRELVDAGLLAKQPYKEPGQRTRQRYVLTEMGRDLFPALVALMQWGDRWTNDGGYVHLEHAGCGARVHAELRCEHDHPVEVSDLELHRSR</sequence>
<dbReference type="PROSITE" id="PS51118">
    <property type="entry name" value="HTH_HXLR"/>
    <property type="match status" value="1"/>
</dbReference>
<evidence type="ECO:0000313" key="6">
    <source>
        <dbReference type="Proteomes" id="UP000278962"/>
    </source>
</evidence>
<dbReference type="RefSeq" id="WP_121250169.1">
    <property type="nucleotide sequence ID" value="NZ_RBIL01000001.1"/>
</dbReference>
<gene>
    <name evidence="5" type="ORF">C8N24_2326</name>
</gene>
<dbReference type="PANTHER" id="PTHR33204">
    <property type="entry name" value="TRANSCRIPTIONAL REGULATOR, MARR FAMILY"/>
    <property type="match status" value="1"/>
</dbReference>
<proteinExistence type="predicted"/>
<comment type="caution">
    <text evidence="5">The sequence shown here is derived from an EMBL/GenBank/DDBJ whole genome shotgun (WGS) entry which is preliminary data.</text>
</comment>
<evidence type="ECO:0000256" key="1">
    <source>
        <dbReference type="ARBA" id="ARBA00023015"/>
    </source>
</evidence>
<dbReference type="OrthoDB" id="9792527at2"/>
<dbReference type="PANTHER" id="PTHR33204:SF18">
    <property type="entry name" value="TRANSCRIPTIONAL REGULATORY PROTEIN"/>
    <property type="match status" value="1"/>
</dbReference>
<feature type="domain" description="HTH hxlR-type" evidence="4">
    <location>
        <begin position="22"/>
        <end position="121"/>
    </location>
</feature>
<reference evidence="5 6" key="1">
    <citation type="submission" date="2018-10" db="EMBL/GenBank/DDBJ databases">
        <title>Genomic Encyclopedia of Archaeal and Bacterial Type Strains, Phase II (KMG-II): from individual species to whole genera.</title>
        <authorList>
            <person name="Goeker M."/>
        </authorList>
    </citation>
    <scope>NUCLEOTIDE SEQUENCE [LARGE SCALE GENOMIC DNA]</scope>
    <source>
        <strain evidence="5 6">DSM 14954</strain>
    </source>
</reference>